<dbReference type="Proteomes" id="UP001498398">
    <property type="component" value="Unassembled WGS sequence"/>
</dbReference>
<dbReference type="InterPro" id="IPR036047">
    <property type="entry name" value="F-box-like_dom_sf"/>
</dbReference>
<organism evidence="1 2">
    <name type="scientific">Marasmiellus scandens</name>
    <dbReference type="NCBI Taxonomy" id="2682957"/>
    <lineage>
        <taxon>Eukaryota</taxon>
        <taxon>Fungi</taxon>
        <taxon>Dikarya</taxon>
        <taxon>Basidiomycota</taxon>
        <taxon>Agaricomycotina</taxon>
        <taxon>Agaricomycetes</taxon>
        <taxon>Agaricomycetidae</taxon>
        <taxon>Agaricales</taxon>
        <taxon>Marasmiineae</taxon>
        <taxon>Omphalotaceae</taxon>
        <taxon>Marasmiellus</taxon>
    </lineage>
</organism>
<sequence length="475" mass="54455">MASRTRKSRKTGPKAPAVIVSNPISISSLPPELIMSVMEQLRESILTLKHCALVCRSWQFPAQRYLFGHMQLRSSDTCNQMNRVLRSSLHLATHVDTVTIFHTSSFMGLRNATRLMEKLRNVRFLNIVNYSWNGQPWTTDELENVSQLQSVEILRLQEDRDDSLLFRLLETFPNLHSLQLHRSVFGPYPTVSRLQNNSPSRNLVLRSFALPSLESPLNSTLVKLFITPTFDYTNLRSLKMHWRARSDSDMPYFDAVDNLLKKCGQQVFNLSLAFFPPSYSSVPYDALATFFVSRKSMLHFPELKNLSLAFNIDNPPLSFMPSLPQALSLITSFSAHHLQNITLHLFILLTIPLHSKLAKLKDAPEWNALESFLSDSGSLADLQNVEVRLSVGLEESFVTHFHERGDILNMSQEEVEGPIRKELSEIFTDCLPAVNNAGKLRVEIRTIRYLYSPKYWKCFCLWNEGRPQAYLESYV</sequence>
<dbReference type="SUPFAM" id="SSF81383">
    <property type="entry name" value="F-box domain"/>
    <property type="match status" value="1"/>
</dbReference>
<keyword evidence="2" id="KW-1185">Reference proteome</keyword>
<comment type="caution">
    <text evidence="1">The sequence shown here is derived from an EMBL/GenBank/DDBJ whole genome shotgun (WGS) entry which is preliminary data.</text>
</comment>
<reference evidence="1 2" key="1">
    <citation type="submission" date="2024-01" db="EMBL/GenBank/DDBJ databases">
        <title>A draft genome for the cacao thread blight pathogen Marasmiellus scandens.</title>
        <authorList>
            <person name="Baruah I.K."/>
            <person name="Leung J."/>
            <person name="Bukari Y."/>
            <person name="Amoako-Attah I."/>
            <person name="Meinhardt L.W."/>
            <person name="Bailey B.A."/>
            <person name="Cohen S.P."/>
        </authorList>
    </citation>
    <scope>NUCLEOTIDE SEQUENCE [LARGE SCALE GENOMIC DNA]</scope>
    <source>
        <strain evidence="1 2">GH-19</strain>
    </source>
</reference>
<proteinExistence type="predicted"/>
<name>A0ABR1JGX8_9AGAR</name>
<protein>
    <recommendedName>
        <fullName evidence="3">F-box domain-containing protein</fullName>
    </recommendedName>
</protein>
<accession>A0ABR1JGX8</accession>
<evidence type="ECO:0008006" key="3">
    <source>
        <dbReference type="Google" id="ProtNLM"/>
    </source>
</evidence>
<dbReference type="CDD" id="cd09917">
    <property type="entry name" value="F-box_SF"/>
    <property type="match status" value="1"/>
</dbReference>
<evidence type="ECO:0000313" key="1">
    <source>
        <dbReference type="EMBL" id="KAK7461026.1"/>
    </source>
</evidence>
<evidence type="ECO:0000313" key="2">
    <source>
        <dbReference type="Proteomes" id="UP001498398"/>
    </source>
</evidence>
<gene>
    <name evidence="1" type="ORF">VKT23_008954</name>
</gene>
<dbReference type="EMBL" id="JBANRG010000014">
    <property type="protein sequence ID" value="KAK7461026.1"/>
    <property type="molecule type" value="Genomic_DNA"/>
</dbReference>